<dbReference type="EMBL" id="HACG01022770">
    <property type="protein sequence ID" value="CEK69635.1"/>
    <property type="molecule type" value="Transcribed_RNA"/>
</dbReference>
<dbReference type="Pfam" id="PF00614">
    <property type="entry name" value="PLDc"/>
    <property type="match status" value="2"/>
</dbReference>
<keyword evidence="2" id="KW-0732">Signal</keyword>
<dbReference type="Pfam" id="PF13918">
    <property type="entry name" value="PLDc_3"/>
    <property type="match status" value="1"/>
</dbReference>
<sequence>MGPSDWLSFREQLIFLLIIILVLCVNTSLQSQSYIHRMSIASQNIAESGACQDSCTFTLVESIADNLTYPSKDPLFMSTYAAHKRLLAKAKQKIHLASFYWTLTDADERSPDNTSFQGQDIFQNLLSIVKDGKLEVKIAQNITNNDTDILATFGAQVRTLDFKRLVHAGVMHTKMWVVDDTHIYIGSGNFDWRSYTQTKETGVLIEDCPCLGTDAEKLFEVYWYLGEPNATIPNKWPEQYGTSINISSPILVDYNDTQGYVYLSSSPPSFCPDGRQQDLSAILNVITSAQKFIYISVMDYFPMYIYTYPRRFWPKIDDELRRAAVDRYVQVYLMASQWNHTAPYMKAYLKSLYDLNMIPRLNVTLQVKMFTVPSSPTQAQIPYSRVNHSKFMVTDLHAYIGTSNWSGDYFKYTGGVAFILKDSRNASNETSLREQLVQSFLRDWNSEYADYVK</sequence>
<dbReference type="PROSITE" id="PS50035">
    <property type="entry name" value="PLD"/>
    <property type="match status" value="2"/>
</dbReference>
<dbReference type="InterPro" id="IPR032803">
    <property type="entry name" value="PLDc_3"/>
</dbReference>
<reference evidence="4" key="1">
    <citation type="submission" date="2014-12" db="EMBL/GenBank/DDBJ databases">
        <title>Insight into the proteome of Arion vulgaris.</title>
        <authorList>
            <person name="Aradska J."/>
            <person name="Bulat T."/>
            <person name="Smidak R."/>
            <person name="Sarate P."/>
            <person name="Gangsoo J."/>
            <person name="Sialana F."/>
            <person name="Bilban M."/>
            <person name="Lubec G."/>
        </authorList>
    </citation>
    <scope>NUCLEOTIDE SEQUENCE</scope>
    <source>
        <tissue evidence="4">Skin</tissue>
    </source>
</reference>
<evidence type="ECO:0000313" key="4">
    <source>
        <dbReference type="EMBL" id="CEK69635.1"/>
    </source>
</evidence>
<comment type="similarity">
    <text evidence="1">Belongs to the phospholipase D family.</text>
</comment>
<dbReference type="CDD" id="cd09107">
    <property type="entry name" value="PLDc_vPLD3_4_5_like_2"/>
    <property type="match status" value="1"/>
</dbReference>
<proteinExistence type="inferred from homology"/>
<dbReference type="CDD" id="cd09106">
    <property type="entry name" value="PLDc_vPLD3_4_5_like_1"/>
    <property type="match status" value="1"/>
</dbReference>
<dbReference type="SMART" id="SM00155">
    <property type="entry name" value="PLDc"/>
    <property type="match status" value="2"/>
</dbReference>
<dbReference type="InterPro" id="IPR001736">
    <property type="entry name" value="PLipase_D/transphosphatidylase"/>
</dbReference>
<dbReference type="PANTHER" id="PTHR10185:SF17">
    <property type="entry name" value="GM01519P-RELATED"/>
    <property type="match status" value="1"/>
</dbReference>
<feature type="domain" description="PLD phosphodiesterase" evidence="3">
    <location>
        <begin position="383"/>
        <end position="409"/>
    </location>
</feature>
<protein>
    <recommendedName>
        <fullName evidence="3">PLD phosphodiesterase domain-containing protein</fullName>
    </recommendedName>
</protein>
<evidence type="ECO:0000256" key="1">
    <source>
        <dbReference type="ARBA" id="ARBA00008664"/>
    </source>
</evidence>
<organism evidence="4">
    <name type="scientific">Arion vulgaris</name>
    <dbReference type="NCBI Taxonomy" id="1028688"/>
    <lineage>
        <taxon>Eukaryota</taxon>
        <taxon>Metazoa</taxon>
        <taxon>Spiralia</taxon>
        <taxon>Lophotrochozoa</taxon>
        <taxon>Mollusca</taxon>
        <taxon>Gastropoda</taxon>
        <taxon>Heterobranchia</taxon>
        <taxon>Euthyneura</taxon>
        <taxon>Panpulmonata</taxon>
        <taxon>Eupulmonata</taxon>
        <taxon>Stylommatophora</taxon>
        <taxon>Helicina</taxon>
        <taxon>Arionoidea</taxon>
        <taxon>Arionidae</taxon>
        <taxon>Arion</taxon>
    </lineage>
</organism>
<feature type="chain" id="PRO_5002110845" description="PLD phosphodiesterase domain-containing protein" evidence="2">
    <location>
        <begin position="32"/>
        <end position="453"/>
    </location>
</feature>
<dbReference type="SUPFAM" id="SSF56024">
    <property type="entry name" value="Phospholipase D/nuclease"/>
    <property type="match status" value="2"/>
</dbReference>
<accession>A0A0B6ZPJ8</accession>
<feature type="domain" description="PLD phosphodiesterase" evidence="3">
    <location>
        <begin position="167"/>
        <end position="194"/>
    </location>
</feature>
<dbReference type="AlphaFoldDB" id="A0A0B6ZPJ8"/>
<feature type="signal peptide" evidence="2">
    <location>
        <begin position="1"/>
        <end position="31"/>
    </location>
</feature>
<dbReference type="Gene3D" id="3.30.870.10">
    <property type="entry name" value="Endonuclease Chain A"/>
    <property type="match status" value="2"/>
</dbReference>
<dbReference type="InterPro" id="IPR050874">
    <property type="entry name" value="Diverse_PLD-related"/>
</dbReference>
<dbReference type="PANTHER" id="PTHR10185">
    <property type="entry name" value="PHOSPHOLIPASE D - RELATED"/>
    <property type="match status" value="1"/>
</dbReference>
<dbReference type="GO" id="GO:0003824">
    <property type="term" value="F:catalytic activity"/>
    <property type="evidence" value="ECO:0007669"/>
    <property type="project" value="InterPro"/>
</dbReference>
<name>A0A0B6ZPJ8_9EUPU</name>
<gene>
    <name evidence="4" type="primary">ORF70956</name>
</gene>
<evidence type="ECO:0000256" key="2">
    <source>
        <dbReference type="SAM" id="SignalP"/>
    </source>
</evidence>
<evidence type="ECO:0000259" key="3">
    <source>
        <dbReference type="PROSITE" id="PS50035"/>
    </source>
</evidence>